<dbReference type="Pfam" id="PF13456">
    <property type="entry name" value="RVT_3"/>
    <property type="match status" value="1"/>
</dbReference>
<dbReference type="InterPro" id="IPR044730">
    <property type="entry name" value="RNase_H-like_dom_plant"/>
</dbReference>
<name>A0A2P6QKT5_ROSCH</name>
<dbReference type="PANTHER" id="PTHR47074">
    <property type="entry name" value="BNAC02G40300D PROTEIN"/>
    <property type="match status" value="1"/>
</dbReference>
<dbReference type="InterPro" id="IPR036397">
    <property type="entry name" value="RNaseH_sf"/>
</dbReference>
<keyword evidence="3" id="KW-1185">Reference proteome</keyword>
<dbReference type="Gene3D" id="3.30.420.10">
    <property type="entry name" value="Ribonuclease H-like superfamily/Ribonuclease H"/>
    <property type="match status" value="1"/>
</dbReference>
<dbReference type="GO" id="GO:0004523">
    <property type="term" value="F:RNA-DNA hybrid ribonuclease activity"/>
    <property type="evidence" value="ECO:0007669"/>
    <property type="project" value="InterPro"/>
</dbReference>
<dbReference type="Gramene" id="PRQ34783">
    <property type="protein sequence ID" value="PRQ34783"/>
    <property type="gene ID" value="RchiOBHm_Chr5g0072911"/>
</dbReference>
<dbReference type="EMBL" id="PDCK01000043">
    <property type="protein sequence ID" value="PRQ34783.1"/>
    <property type="molecule type" value="Genomic_DNA"/>
</dbReference>
<dbReference type="InterPro" id="IPR052929">
    <property type="entry name" value="RNase_H-like_EbsB-rel"/>
</dbReference>
<dbReference type="InterPro" id="IPR012337">
    <property type="entry name" value="RNaseH-like_sf"/>
</dbReference>
<sequence>MPFSILWQSNCLSGDSDHLDAISWLNLCSGKLSQTVFDQLLFFLWGIWKERNDRVWENKITSACDIALMASIRLSNFIFHNTKPQSSHGARKILKWKCPPLGWLKVNIDGAYNPVSGKAAIGFLIRDSQGMFLGAVGKMVTCVQSAEHVELIACREAMDYVLEHGLFPILLETDCLVVKQQLCQEELQNSSYLGRLYEDLRLDLDAGHQVQIVHARREAS</sequence>
<gene>
    <name evidence="2" type="ORF">RchiOBHm_Chr5g0072911</name>
</gene>
<dbReference type="OMA" id="WENKITS"/>
<evidence type="ECO:0000313" key="3">
    <source>
        <dbReference type="Proteomes" id="UP000238479"/>
    </source>
</evidence>
<reference evidence="2 3" key="1">
    <citation type="journal article" date="2018" name="Nat. Genet.">
        <title>The Rosa genome provides new insights in the design of modern roses.</title>
        <authorList>
            <person name="Bendahmane M."/>
        </authorList>
    </citation>
    <scope>NUCLEOTIDE SEQUENCE [LARGE SCALE GENOMIC DNA]</scope>
    <source>
        <strain evidence="3">cv. Old Blush</strain>
    </source>
</reference>
<comment type="caution">
    <text evidence="2">The sequence shown here is derived from an EMBL/GenBank/DDBJ whole genome shotgun (WGS) entry which is preliminary data.</text>
</comment>
<dbReference type="GO" id="GO:0003676">
    <property type="term" value="F:nucleic acid binding"/>
    <property type="evidence" value="ECO:0007669"/>
    <property type="project" value="InterPro"/>
</dbReference>
<proteinExistence type="predicted"/>
<dbReference type="InterPro" id="IPR002156">
    <property type="entry name" value="RNaseH_domain"/>
</dbReference>
<protein>
    <submittedName>
        <fullName evidence="2">Putative ribonuclease H-like domain-containing protein</fullName>
    </submittedName>
</protein>
<evidence type="ECO:0000259" key="1">
    <source>
        <dbReference type="Pfam" id="PF13456"/>
    </source>
</evidence>
<feature type="domain" description="RNase H type-1" evidence="1">
    <location>
        <begin position="107"/>
        <end position="219"/>
    </location>
</feature>
<accession>A0A2P6QKT5</accession>
<dbReference type="CDD" id="cd06222">
    <property type="entry name" value="RNase_H_like"/>
    <property type="match status" value="1"/>
</dbReference>
<dbReference type="Proteomes" id="UP000238479">
    <property type="component" value="Chromosome 5"/>
</dbReference>
<organism evidence="2 3">
    <name type="scientific">Rosa chinensis</name>
    <name type="common">China rose</name>
    <dbReference type="NCBI Taxonomy" id="74649"/>
    <lineage>
        <taxon>Eukaryota</taxon>
        <taxon>Viridiplantae</taxon>
        <taxon>Streptophyta</taxon>
        <taxon>Embryophyta</taxon>
        <taxon>Tracheophyta</taxon>
        <taxon>Spermatophyta</taxon>
        <taxon>Magnoliopsida</taxon>
        <taxon>eudicotyledons</taxon>
        <taxon>Gunneridae</taxon>
        <taxon>Pentapetalae</taxon>
        <taxon>rosids</taxon>
        <taxon>fabids</taxon>
        <taxon>Rosales</taxon>
        <taxon>Rosaceae</taxon>
        <taxon>Rosoideae</taxon>
        <taxon>Rosoideae incertae sedis</taxon>
        <taxon>Rosa</taxon>
    </lineage>
</organism>
<dbReference type="PANTHER" id="PTHR47074:SF11">
    <property type="entry name" value="REVERSE TRANSCRIPTASE-LIKE PROTEIN"/>
    <property type="match status" value="1"/>
</dbReference>
<dbReference type="SUPFAM" id="SSF53098">
    <property type="entry name" value="Ribonuclease H-like"/>
    <property type="match status" value="1"/>
</dbReference>
<evidence type="ECO:0000313" key="2">
    <source>
        <dbReference type="EMBL" id="PRQ34783.1"/>
    </source>
</evidence>
<dbReference type="AlphaFoldDB" id="A0A2P6QKT5"/>